<evidence type="ECO:0000313" key="3">
    <source>
        <dbReference type="EMBL" id="MCV2871999.1"/>
    </source>
</evidence>
<dbReference type="InterPro" id="IPR035919">
    <property type="entry name" value="EAL_sf"/>
</dbReference>
<dbReference type="Pfam" id="PF00990">
    <property type="entry name" value="GGDEF"/>
    <property type="match status" value="1"/>
</dbReference>
<dbReference type="PROSITE" id="PS50887">
    <property type="entry name" value="GGDEF"/>
    <property type="match status" value="1"/>
</dbReference>
<dbReference type="CDD" id="cd01948">
    <property type="entry name" value="EAL"/>
    <property type="match status" value="1"/>
</dbReference>
<dbReference type="SUPFAM" id="SSF141868">
    <property type="entry name" value="EAL domain-like"/>
    <property type="match status" value="1"/>
</dbReference>
<evidence type="ECO:0000259" key="2">
    <source>
        <dbReference type="PROSITE" id="PS50887"/>
    </source>
</evidence>
<gene>
    <name evidence="3" type="ORF">OEZ71_06795</name>
</gene>
<dbReference type="InterPro" id="IPR029787">
    <property type="entry name" value="Nucleotide_cyclase"/>
</dbReference>
<name>A0ABT2ZLJ9_9RHOB</name>
<dbReference type="PROSITE" id="PS50883">
    <property type="entry name" value="EAL"/>
    <property type="match status" value="1"/>
</dbReference>
<dbReference type="Gene3D" id="3.30.70.270">
    <property type="match status" value="1"/>
</dbReference>
<dbReference type="Gene3D" id="3.20.20.450">
    <property type="entry name" value="EAL domain"/>
    <property type="match status" value="1"/>
</dbReference>
<dbReference type="CDD" id="cd01949">
    <property type="entry name" value="GGDEF"/>
    <property type="match status" value="1"/>
</dbReference>
<protein>
    <submittedName>
        <fullName evidence="3">Bifunctional diguanylate cyclase/phosphodiesterase</fullName>
    </submittedName>
</protein>
<accession>A0ABT2ZLJ9</accession>
<dbReference type="Proteomes" id="UP001652564">
    <property type="component" value="Unassembled WGS sequence"/>
</dbReference>
<dbReference type="InterPro" id="IPR050706">
    <property type="entry name" value="Cyclic-di-GMP_PDE-like"/>
</dbReference>
<sequence length="513" mass="55155">MTRDGIRTSLIRTGADLVRPELVVLFTGLAVAGHYFGLAGAALVFSSGLPLVWLARQRFHDPMPDPIRQTVDVVTGLPASVAVHDALDRGFLTEEETGKTTACLVVGLDEPHRVRTGFGQSAHEMVLRRIADRLQGVLRDQDVLARADGETFAVALAPGRRMDLESVIQVAARLKAAVAEPISVDGTTIYVSVSVGFCLSVRAPERTGQALLAAAAAALTVAARSGPGTIRAYTADIAKAASAHVALQGRIEAALETGEIVAYFQPQLCTDTGDISGFEALARWQHPERGVLTPAEFLPAILDAGLAERLGEIILNHALSALRMWDADGLNVPGVAVNYSRDELRDPSLVNKIKWQLDRFDLKPERLTVEILETVAAETEDDIVVRNIAALAQFGCPIDLDDFGTGHASIAAIRRFSVNRIKIDHSYVTQVDSDPAQQRMVTAVLSMAERLGLKTLAEGVETIGEHAILAQLGCTHVQGYAISRPLPAQATRDWIVRHRAKLSGPPSAKRRTG</sequence>
<dbReference type="NCBIfam" id="TIGR00254">
    <property type="entry name" value="GGDEF"/>
    <property type="match status" value="1"/>
</dbReference>
<dbReference type="SUPFAM" id="SSF55073">
    <property type="entry name" value="Nucleotide cyclase"/>
    <property type="match status" value="1"/>
</dbReference>
<keyword evidence="4" id="KW-1185">Reference proteome</keyword>
<feature type="domain" description="EAL" evidence="1">
    <location>
        <begin position="244"/>
        <end position="499"/>
    </location>
</feature>
<dbReference type="InterPro" id="IPR043128">
    <property type="entry name" value="Rev_trsase/Diguanyl_cyclase"/>
</dbReference>
<proteinExistence type="predicted"/>
<comment type="caution">
    <text evidence="3">The sequence shown here is derived from an EMBL/GenBank/DDBJ whole genome shotgun (WGS) entry which is preliminary data.</text>
</comment>
<evidence type="ECO:0000313" key="4">
    <source>
        <dbReference type="Proteomes" id="UP001652564"/>
    </source>
</evidence>
<evidence type="ECO:0000259" key="1">
    <source>
        <dbReference type="PROSITE" id="PS50883"/>
    </source>
</evidence>
<organism evidence="3 4">
    <name type="scientific">Albidovulum litorale</name>
    <dbReference type="NCBI Taxonomy" id="2984134"/>
    <lineage>
        <taxon>Bacteria</taxon>
        <taxon>Pseudomonadati</taxon>
        <taxon>Pseudomonadota</taxon>
        <taxon>Alphaproteobacteria</taxon>
        <taxon>Rhodobacterales</taxon>
        <taxon>Paracoccaceae</taxon>
        <taxon>Albidovulum</taxon>
    </lineage>
</organism>
<dbReference type="SMART" id="SM00267">
    <property type="entry name" value="GGDEF"/>
    <property type="match status" value="1"/>
</dbReference>
<feature type="domain" description="GGDEF" evidence="2">
    <location>
        <begin position="99"/>
        <end position="235"/>
    </location>
</feature>
<reference evidence="3 4" key="1">
    <citation type="submission" date="2022-10" db="EMBL/GenBank/DDBJ databases">
        <title>Defluviimonas sp. nov., isolated from ocean surface sediments.</title>
        <authorList>
            <person name="He W."/>
            <person name="Wang L."/>
            <person name="Zhang D.-F."/>
        </authorList>
    </citation>
    <scope>NUCLEOTIDE SEQUENCE [LARGE SCALE GENOMIC DNA]</scope>
    <source>
        <strain evidence="3 4">WL0050</strain>
    </source>
</reference>
<dbReference type="EMBL" id="JAOWKZ010000002">
    <property type="protein sequence ID" value="MCV2871999.1"/>
    <property type="molecule type" value="Genomic_DNA"/>
</dbReference>
<dbReference type="SMART" id="SM00052">
    <property type="entry name" value="EAL"/>
    <property type="match status" value="1"/>
</dbReference>
<dbReference type="PANTHER" id="PTHR33121">
    <property type="entry name" value="CYCLIC DI-GMP PHOSPHODIESTERASE PDEF"/>
    <property type="match status" value="1"/>
</dbReference>
<dbReference type="InterPro" id="IPR001633">
    <property type="entry name" value="EAL_dom"/>
</dbReference>
<dbReference type="RefSeq" id="WP_263739201.1">
    <property type="nucleotide sequence ID" value="NZ_JAOWKZ010000002.1"/>
</dbReference>
<dbReference type="PANTHER" id="PTHR33121:SF70">
    <property type="entry name" value="SIGNALING PROTEIN YKOW"/>
    <property type="match status" value="1"/>
</dbReference>
<dbReference type="Pfam" id="PF00563">
    <property type="entry name" value="EAL"/>
    <property type="match status" value="1"/>
</dbReference>
<dbReference type="InterPro" id="IPR000160">
    <property type="entry name" value="GGDEF_dom"/>
</dbReference>